<comment type="caution">
    <text evidence="2">The sequence shown here is derived from an EMBL/GenBank/DDBJ whole genome shotgun (WGS) entry which is preliminary data.</text>
</comment>
<protein>
    <submittedName>
        <fullName evidence="2">Uncharacterized protein</fullName>
    </submittedName>
</protein>
<feature type="transmembrane region" description="Helical" evidence="1">
    <location>
        <begin position="365"/>
        <end position="386"/>
    </location>
</feature>
<evidence type="ECO:0000256" key="1">
    <source>
        <dbReference type="SAM" id="Phobius"/>
    </source>
</evidence>
<evidence type="ECO:0000313" key="2">
    <source>
        <dbReference type="EMBL" id="EMR00971.1"/>
    </source>
</evidence>
<keyword evidence="3" id="KW-1185">Reference proteome</keyword>
<keyword evidence="1" id="KW-0812">Transmembrane</keyword>
<evidence type="ECO:0000313" key="3">
    <source>
        <dbReference type="Proteomes" id="UP000011910"/>
    </source>
</evidence>
<reference evidence="2 3" key="1">
    <citation type="journal article" date="2013" name="Genome Announc.">
        <title>Draft Genome Sequence of Cesiribacter andamanensis Strain AMV16T, Isolated from a Soil Sample from a Mud Volcano in the Andaman Islands, India.</title>
        <authorList>
            <person name="Shivaji S."/>
            <person name="Ara S."/>
            <person name="Begum Z."/>
            <person name="Srinivas T.N."/>
            <person name="Singh A."/>
            <person name="Kumar Pinnaka A."/>
        </authorList>
    </citation>
    <scope>NUCLEOTIDE SEQUENCE [LARGE SCALE GENOMIC DNA]</scope>
    <source>
        <strain evidence="2 3">AMV16</strain>
    </source>
</reference>
<keyword evidence="1" id="KW-1133">Transmembrane helix</keyword>
<accession>M7N180</accession>
<organism evidence="2 3">
    <name type="scientific">Cesiribacter andamanensis AMV16</name>
    <dbReference type="NCBI Taxonomy" id="1279009"/>
    <lineage>
        <taxon>Bacteria</taxon>
        <taxon>Pseudomonadati</taxon>
        <taxon>Bacteroidota</taxon>
        <taxon>Cytophagia</taxon>
        <taxon>Cytophagales</taxon>
        <taxon>Cesiribacteraceae</taxon>
        <taxon>Cesiribacter</taxon>
    </lineage>
</organism>
<gene>
    <name evidence="2" type="ORF">ADICEAN_03899</name>
</gene>
<name>M7N180_9BACT</name>
<dbReference type="Proteomes" id="UP000011910">
    <property type="component" value="Unassembled WGS sequence"/>
</dbReference>
<feature type="transmembrane region" description="Helical" evidence="1">
    <location>
        <begin position="392"/>
        <end position="413"/>
    </location>
</feature>
<dbReference type="AlphaFoldDB" id="M7N180"/>
<dbReference type="EMBL" id="AODQ01000160">
    <property type="protein sequence ID" value="EMR00971.1"/>
    <property type="molecule type" value="Genomic_DNA"/>
</dbReference>
<keyword evidence="1" id="KW-0472">Membrane</keyword>
<proteinExistence type="predicted"/>
<sequence>MIHQLQGFLEALGLVDINGQHRAKDLLTHGGIAGVLYLKDRWFNKVALALVVPTAGYQLYAGIVFCIIDVAANLVEALFIDHRIDEIAEIFGWAHLKAFQVFLHIALYFFPEVGRDVGAGGCRALLPLVLKGAAADGSCQRFGIGRVVGHDKVLATGFAHDAGVALIAAYVFANGFPDGLEHAGAACKVDAGKIGMLKDHLTGRRAMHIHQVDYPIGHTSLAEHFHEHMGRVDLGFGRFPHHGIAQHGGGCGQVAGNGGKVKGGKGKHKTFQRAVLQAVPDAGGALGLHLVHLAHEVNVEAQKVDELTGRINLGLVGILGLAQHGGGIESGPVGAGNQLGSFQENAGAHFPAHAFPQLLGIQGGLYGLLHMLGIALVVIAQHMLMIMRGTHFFLFLCTHFFAAYVHGHIYLLAAKILQGLFKRLALSRAWSVVENGFVFGIGYFEKSV</sequence>